<name>A0A073B7S3_9PSEU</name>
<evidence type="ECO:0000256" key="1">
    <source>
        <dbReference type="SAM" id="Phobius"/>
    </source>
</evidence>
<dbReference type="STRING" id="28042.GU90_14245"/>
<feature type="transmembrane region" description="Helical" evidence="1">
    <location>
        <begin position="25"/>
        <end position="43"/>
    </location>
</feature>
<keyword evidence="1" id="KW-0812">Transmembrane</keyword>
<accession>A0A073B7S3</accession>
<keyword evidence="3" id="KW-1185">Reference proteome</keyword>
<evidence type="ECO:0000313" key="2">
    <source>
        <dbReference type="EMBL" id="KEI43734.1"/>
    </source>
</evidence>
<dbReference type="InterPro" id="IPR035166">
    <property type="entry name" value="DUF5336"/>
</dbReference>
<dbReference type="Proteomes" id="UP000031419">
    <property type="component" value="Unassembled WGS sequence"/>
</dbReference>
<evidence type="ECO:0000313" key="3">
    <source>
        <dbReference type="Proteomes" id="UP000031419"/>
    </source>
</evidence>
<dbReference type="Pfam" id="PF17270">
    <property type="entry name" value="DUF5336"/>
    <property type="match status" value="1"/>
</dbReference>
<feature type="non-terminal residue" evidence="2">
    <location>
        <position position="134"/>
    </location>
</feature>
<reference evidence="2 3" key="1">
    <citation type="submission" date="2014-06" db="EMBL/GenBank/DDBJ databases">
        <title>Saccharopolyspora rectivirgula DSM-43113 Genome sequencing.</title>
        <authorList>
            <person name="Barrera C."/>
            <person name="Millon L."/>
            <person name="Rognon B."/>
            <person name="Zaugg C."/>
            <person name="Monod M."/>
        </authorList>
    </citation>
    <scope>NUCLEOTIDE SEQUENCE [LARGE SCALE GENOMIC DNA]</scope>
    <source>
        <strain evidence="2 3">DSM 43113</strain>
    </source>
</reference>
<proteinExistence type="predicted"/>
<dbReference type="EMBL" id="JNVU01000036">
    <property type="protein sequence ID" value="KEI43734.1"/>
    <property type="molecule type" value="Genomic_DNA"/>
</dbReference>
<dbReference type="AlphaFoldDB" id="A0A073B7S3"/>
<keyword evidence="1" id="KW-0472">Membrane</keyword>
<dbReference type="RefSeq" id="WP_160173036.1">
    <property type="nucleotide sequence ID" value="NZ_JNVU01000036.1"/>
</dbReference>
<feature type="transmembrane region" description="Helical" evidence="1">
    <location>
        <begin position="49"/>
        <end position="67"/>
    </location>
</feature>
<protein>
    <submittedName>
        <fullName evidence="2">Uncharacterized protein</fullName>
    </submittedName>
</protein>
<feature type="transmembrane region" description="Helical" evidence="1">
    <location>
        <begin position="99"/>
        <end position="120"/>
    </location>
</feature>
<comment type="caution">
    <text evidence="2">The sequence shown here is derived from an EMBL/GenBank/DDBJ whole genome shotgun (WGS) entry which is preliminary data.</text>
</comment>
<gene>
    <name evidence="2" type="ORF">GU90_14245</name>
</gene>
<keyword evidence="1" id="KW-1133">Transmembrane helix</keyword>
<sequence>MSAPHPAPQRETPGRLSGKLDRNHVLLLVAAIAGPLAYLVGITNHALSGLAGFALVTAGALAGLRFLPKAPDTTFAAAPLAGYAVLALVRHLVNGGGGLAYLLLVLAVLQTAALVVLLLVEAGVVNLPGGRSQP</sequence>
<feature type="transmembrane region" description="Helical" evidence="1">
    <location>
        <begin position="74"/>
        <end position="93"/>
    </location>
</feature>
<organism evidence="2 3">
    <name type="scientific">Saccharopolyspora rectivirgula</name>
    <dbReference type="NCBI Taxonomy" id="28042"/>
    <lineage>
        <taxon>Bacteria</taxon>
        <taxon>Bacillati</taxon>
        <taxon>Actinomycetota</taxon>
        <taxon>Actinomycetes</taxon>
        <taxon>Pseudonocardiales</taxon>
        <taxon>Pseudonocardiaceae</taxon>
        <taxon>Saccharopolyspora</taxon>
    </lineage>
</organism>